<dbReference type="SUPFAM" id="SSF55073">
    <property type="entry name" value="Nucleotide cyclase"/>
    <property type="match status" value="1"/>
</dbReference>
<dbReference type="PROSITE" id="PS50887">
    <property type="entry name" value="GGDEF"/>
    <property type="match status" value="1"/>
</dbReference>
<reference evidence="3" key="1">
    <citation type="journal article" date="2019" name="Int. J. Syst. Evol. Microbiol.">
        <title>The Global Catalogue of Microorganisms (GCM) 10K type strain sequencing project: providing services to taxonomists for standard genome sequencing and annotation.</title>
        <authorList>
            <consortium name="The Broad Institute Genomics Platform"/>
            <consortium name="The Broad Institute Genome Sequencing Center for Infectious Disease"/>
            <person name="Wu L."/>
            <person name="Ma J."/>
        </authorList>
    </citation>
    <scope>NUCLEOTIDE SEQUENCE [LARGE SCALE GENOMIC DNA]</scope>
    <source>
        <strain evidence="3">CGMCC 1.15353</strain>
    </source>
</reference>
<dbReference type="Gene3D" id="3.30.450.40">
    <property type="match status" value="2"/>
</dbReference>
<dbReference type="PANTHER" id="PTHR45138:SF9">
    <property type="entry name" value="DIGUANYLATE CYCLASE DGCM-RELATED"/>
    <property type="match status" value="1"/>
</dbReference>
<protein>
    <recommendedName>
        <fullName evidence="1">GGDEF domain-containing protein</fullName>
    </recommendedName>
</protein>
<dbReference type="InterPro" id="IPR050469">
    <property type="entry name" value="Diguanylate_Cyclase"/>
</dbReference>
<dbReference type="CDD" id="cd01949">
    <property type="entry name" value="GGDEF"/>
    <property type="match status" value="1"/>
</dbReference>
<dbReference type="SMART" id="SM00267">
    <property type="entry name" value="GGDEF"/>
    <property type="match status" value="1"/>
</dbReference>
<dbReference type="SUPFAM" id="SSF55781">
    <property type="entry name" value="GAF domain-like"/>
    <property type="match status" value="2"/>
</dbReference>
<accession>A0ABQ1Q875</accession>
<evidence type="ECO:0000313" key="2">
    <source>
        <dbReference type="EMBL" id="GGD17148.1"/>
    </source>
</evidence>
<dbReference type="InterPro" id="IPR043128">
    <property type="entry name" value="Rev_trsase/Diguanyl_cyclase"/>
</dbReference>
<keyword evidence="3" id="KW-1185">Reference proteome</keyword>
<dbReference type="RefSeq" id="WP_188654456.1">
    <property type="nucleotide sequence ID" value="NZ_BMIN01000011.1"/>
</dbReference>
<dbReference type="Pfam" id="PF00990">
    <property type="entry name" value="GGDEF"/>
    <property type="match status" value="1"/>
</dbReference>
<dbReference type="EMBL" id="BMIN01000011">
    <property type="protein sequence ID" value="GGD17148.1"/>
    <property type="molecule type" value="Genomic_DNA"/>
</dbReference>
<proteinExistence type="predicted"/>
<evidence type="ECO:0000313" key="3">
    <source>
        <dbReference type="Proteomes" id="UP000642571"/>
    </source>
</evidence>
<sequence length="628" mass="72199">MISNKVNSQFRTQLKARFFDLMTTDEQGGWSRFVEGIESIITDSAQAKKACIYIYNKAEDSFIPISYTWNKNPLEQEILTYQDWLWLCENQMVMGTSVIACEHSNQNDRYLIPLWNHDETYGYISISHSLEENVVLSDLEIIGEEVSNVYIKMRTYFQSLDDEKRHERLFKVTAKFHSSMNMDDVLAEIIDTLRQLYPVFDYYLLLSHDYSSAHELPIRELVYDSDGGNKSSAQAYLTGEIQFEESWNDRQSCFYAPLKGKQGVYGVLQVVAPNTVQFVDEDINFITLLANTAGNALENARLYQQSKRLITDLQLINETTHKLNSNLRLSDTISFLSNQILHSFQAEEVGVLLFQDGNVEDFQVLQESSPFFSQAGSERLVQYITASIGEQRDALFIGDFSVKNPSFYSPYQSIMAIPMIQSESLKGVVIVMHTMPYFFSFETFKLLQSLVHHSTLAFANSMLREELERLVSTDYLTKLYSRKHLDEAVHKHYDQDQDGSFIIVDIDNFKQVNDTYGHQEGDRIIVEVSNLLRQEIGNKGITARWGGEELAIYLPEVDVNEAYKIGEELVRKVRDYTNPRVTISCGVSYWDASSEGEVVDLFRRADRALYEAKESGKDCIKHDQMMGK</sequence>
<evidence type="ECO:0000259" key="1">
    <source>
        <dbReference type="PROSITE" id="PS50887"/>
    </source>
</evidence>
<dbReference type="Pfam" id="PF13185">
    <property type="entry name" value="GAF_2"/>
    <property type="match status" value="1"/>
</dbReference>
<dbReference type="InterPro" id="IPR000160">
    <property type="entry name" value="GGDEF_dom"/>
</dbReference>
<organism evidence="2 3">
    <name type="scientific">Pontibacillus salipaludis</name>
    <dbReference type="NCBI Taxonomy" id="1697394"/>
    <lineage>
        <taxon>Bacteria</taxon>
        <taxon>Bacillati</taxon>
        <taxon>Bacillota</taxon>
        <taxon>Bacilli</taxon>
        <taxon>Bacillales</taxon>
        <taxon>Bacillaceae</taxon>
        <taxon>Pontibacillus</taxon>
    </lineage>
</organism>
<dbReference type="InterPro" id="IPR029787">
    <property type="entry name" value="Nucleotide_cyclase"/>
</dbReference>
<dbReference type="InterPro" id="IPR029016">
    <property type="entry name" value="GAF-like_dom_sf"/>
</dbReference>
<feature type="domain" description="GGDEF" evidence="1">
    <location>
        <begin position="497"/>
        <end position="625"/>
    </location>
</feature>
<gene>
    <name evidence="2" type="ORF">GCM10011389_26120</name>
</gene>
<dbReference type="SMART" id="SM00065">
    <property type="entry name" value="GAF"/>
    <property type="match status" value="2"/>
</dbReference>
<dbReference type="PANTHER" id="PTHR45138">
    <property type="entry name" value="REGULATORY COMPONENTS OF SENSORY TRANSDUCTION SYSTEM"/>
    <property type="match status" value="1"/>
</dbReference>
<dbReference type="Gene3D" id="3.30.70.270">
    <property type="match status" value="1"/>
</dbReference>
<dbReference type="Proteomes" id="UP000642571">
    <property type="component" value="Unassembled WGS sequence"/>
</dbReference>
<dbReference type="InterPro" id="IPR003018">
    <property type="entry name" value="GAF"/>
</dbReference>
<name>A0ABQ1Q875_9BACI</name>
<dbReference type="NCBIfam" id="TIGR00254">
    <property type="entry name" value="GGDEF"/>
    <property type="match status" value="1"/>
</dbReference>
<comment type="caution">
    <text evidence="2">The sequence shown here is derived from an EMBL/GenBank/DDBJ whole genome shotgun (WGS) entry which is preliminary data.</text>
</comment>